<protein>
    <recommendedName>
        <fullName evidence="4">Bacteriophage protein</fullName>
    </recommendedName>
</protein>
<evidence type="ECO:0000313" key="2">
    <source>
        <dbReference type="EMBL" id="AGM30033.1"/>
    </source>
</evidence>
<sequence length="407" mass="46081">MNANPEQSVLDAIDALVDEQMAGGEIAAERRAEVIASDIDRCALCKGAWHGTPWTGVDHDHLGEYDRHSHGRALSCPGAFATGPQRIRYRWRNRLYRSMRRTMGREQAPLQRFYRHPQAVNEFIEALTEGDPALQEWQREQRARWLNDTAPNLPPEIQFPRPMQPIQFPPLMSPVRPMGPQFGDPMRARGADATYAELDEPYTIDGLQQLRARRGPQHRLQQIPDHQMWFPEPMSCTVEPVTLPKLYMAPGRGGRQSVTHPRPNGLALLRYWGSPQTPGDWWELDGFGTPWGPWVDVEVTYEQDEPPRRRQGRGASFPPLQRVFIELTTASGLRVNPIGLIAVGHGDPGASGAVRRAYLKSTGEHPPLLYDDNRRASTRQPTSWQRRGVGRMNPERLVPGIREAFGL</sequence>
<feature type="region of interest" description="Disordered" evidence="1">
    <location>
        <begin position="367"/>
        <end position="387"/>
    </location>
</feature>
<proteinExistence type="predicted"/>
<dbReference type="KEGG" id="mabb:MASS_3431"/>
<organism evidence="2 3">
    <name type="scientific">Mycobacteroides abscessus subsp. bolletii 50594</name>
    <dbReference type="NCBI Taxonomy" id="1303024"/>
    <lineage>
        <taxon>Bacteria</taxon>
        <taxon>Bacillati</taxon>
        <taxon>Actinomycetota</taxon>
        <taxon>Actinomycetes</taxon>
        <taxon>Mycobacteriales</taxon>
        <taxon>Mycobacteriaceae</taxon>
        <taxon>Mycobacteroides</taxon>
        <taxon>Mycobacteroides abscessus</taxon>
    </lineage>
</organism>
<evidence type="ECO:0000256" key="1">
    <source>
        <dbReference type="SAM" id="MobiDB-lite"/>
    </source>
</evidence>
<reference evidence="2 3" key="1">
    <citation type="journal article" date="2013" name="Genome Announc.">
        <title>Complete Genome Sequence of Mycobacterium massiliense Clinical Strain Asan 50594, Belonging to the Type II Genotype.</title>
        <authorList>
            <person name="Kim B.J."/>
            <person name="Kim B.R."/>
            <person name="Hong S.H."/>
            <person name="Seok S.H."/>
            <person name="Kook Y.H."/>
            <person name="Kim B.J."/>
        </authorList>
    </citation>
    <scope>NUCLEOTIDE SEQUENCE [LARGE SCALE GENOMIC DNA]</scope>
    <source>
        <strain evidence="2 3">50594</strain>
    </source>
</reference>
<dbReference type="RefSeq" id="WP_016343088.1">
    <property type="nucleotide sequence ID" value="NC_021282.1"/>
</dbReference>
<dbReference type="EMBL" id="CP004374">
    <property type="protein sequence ID" value="AGM30033.1"/>
    <property type="molecule type" value="Genomic_DNA"/>
</dbReference>
<evidence type="ECO:0000313" key="3">
    <source>
        <dbReference type="Proteomes" id="UP000013961"/>
    </source>
</evidence>
<name>A0AB33AE43_9MYCO</name>
<evidence type="ECO:0008006" key="4">
    <source>
        <dbReference type="Google" id="ProtNLM"/>
    </source>
</evidence>
<gene>
    <name evidence="2" type="ORF">MASS_3431</name>
</gene>
<accession>A0AB33AE43</accession>
<dbReference type="AlphaFoldDB" id="A0AB33AE43"/>
<dbReference type="Proteomes" id="UP000013961">
    <property type="component" value="Chromosome"/>
</dbReference>